<dbReference type="OrthoDB" id="9763697at2"/>
<sequence length="854" mass="96827">MLYRSRFLSNDFLKEETMSALPQLTPEQIQQYAQWLNQLQQDWKAMLSYWYKDIQAVQTEIYQTVLSRLPPSERVCLLVYCAQELLKGRNRSAHALTVALLRKNLPVSSREAVWLLSTVFADAPEGGRTVWYSYPVMALLKHIEKHIGTVTDGELRDALQLAYQRVSTSNIKSLEVTVLEQKLQQLLGVQVETVEFFCDDAFAKAHGKALAALPAQQRVVWSKIFTHAVGAKASKPSAVFLKTMRTYIDELGEAVFKQQVTDWFTWICYTKGLSCHDIDRTRDDWWGYWMCTKGEPVAEDNLYLIKCLVWSCALCADEALLATLNALALRCYAKVKGVGMSPLTNIGNACLYVFAQSGLSGMKYLSRLLLRVKANNIRKIIDKYINEAAERYGVSRQTIEDMGVEGFGLDENGARTETFDSGHSCRLQITGVGKSSLEWFKADGSPQKTVPAAVKEQHAEQLKALKLQQKNLNMTLTTQRDRLDRMMRSEQRMVWDYFQEYYWHHGVMGWLARGLIWRFFQDENDTQGVAAFYVDGEWVNHAGESVDVVAYSQVMLWHPVTAEAAEVLAWRKLLAEKQIQQPFKQAYREIYLITDAELKTRTYSNRFAAHILKQHQCINLAKGRGWNGGLQWWEDSGKQNSVTLALPEYGLCVEFWTIGVGSATSDSGMLLYAATDQVRFYRESDGDRPMNLVDVPVLVFSEVMRDVDLFVGVASVGNDPDWHDNGGLPQYRDYWQNYSFGALVGEVAKNRKAVLETLLPRLKISKVAHIEDNFLVVQGKIRTYKIHIGSGNILMSPNDQYLCIVPDHSKKDPTKGLFVPFEGDAMLSLVLSKAMLLADESKITDPTILSQISG</sequence>
<evidence type="ECO:0000259" key="2">
    <source>
        <dbReference type="Pfam" id="PF24879"/>
    </source>
</evidence>
<dbReference type="Pfam" id="PF24879">
    <property type="entry name" value="DUF7737"/>
    <property type="match status" value="1"/>
</dbReference>
<keyword evidence="4" id="KW-1185">Reference proteome</keyword>
<dbReference type="EMBL" id="RQYC01000002">
    <property type="protein sequence ID" value="RRD91180.1"/>
    <property type="molecule type" value="Genomic_DNA"/>
</dbReference>
<feature type="domain" description="DUF4132" evidence="1">
    <location>
        <begin position="444"/>
        <end position="626"/>
    </location>
</feature>
<name>A0A3P2AAA9_9NEIS</name>
<organism evidence="3 4">
    <name type="scientific">Conchiformibius steedae</name>
    <dbReference type="NCBI Taxonomy" id="153493"/>
    <lineage>
        <taxon>Bacteria</taxon>
        <taxon>Pseudomonadati</taxon>
        <taxon>Pseudomonadota</taxon>
        <taxon>Betaproteobacteria</taxon>
        <taxon>Neisseriales</taxon>
        <taxon>Neisseriaceae</taxon>
        <taxon>Conchiformibius</taxon>
    </lineage>
</organism>
<gene>
    <name evidence="3" type="ORF">EII21_01950</name>
</gene>
<accession>A0A3P2AAA9</accession>
<proteinExistence type="predicted"/>
<evidence type="ECO:0000259" key="1">
    <source>
        <dbReference type="Pfam" id="PF13569"/>
    </source>
</evidence>
<dbReference type="Proteomes" id="UP000269923">
    <property type="component" value="Unassembled WGS sequence"/>
</dbReference>
<comment type="caution">
    <text evidence="3">The sequence shown here is derived from an EMBL/GenBank/DDBJ whole genome shotgun (WGS) entry which is preliminary data.</text>
</comment>
<dbReference type="AlphaFoldDB" id="A0A3P2AAA9"/>
<feature type="domain" description="DUF7737" evidence="2">
    <location>
        <begin position="748"/>
        <end position="852"/>
    </location>
</feature>
<dbReference type="Pfam" id="PF13569">
    <property type="entry name" value="DUF4132"/>
    <property type="match status" value="1"/>
</dbReference>
<dbReference type="InterPro" id="IPR025406">
    <property type="entry name" value="DUF4132"/>
</dbReference>
<evidence type="ECO:0000313" key="4">
    <source>
        <dbReference type="Proteomes" id="UP000269923"/>
    </source>
</evidence>
<reference evidence="3 4" key="1">
    <citation type="submission" date="2018-11" db="EMBL/GenBank/DDBJ databases">
        <title>Genomes From Bacteria Associated with the Canine Oral Cavity: a Test Case for Automated Genome-Based Taxonomic Assignment.</title>
        <authorList>
            <person name="Coil D.A."/>
            <person name="Jospin G."/>
            <person name="Darling A.E."/>
            <person name="Wallis C."/>
            <person name="Davis I.J."/>
            <person name="Harris S."/>
            <person name="Eisen J.A."/>
            <person name="Holcombe L.J."/>
            <person name="O'Flynn C."/>
        </authorList>
    </citation>
    <scope>NUCLEOTIDE SEQUENCE [LARGE SCALE GENOMIC DNA]</scope>
    <source>
        <strain evidence="3 4">COT-280</strain>
    </source>
</reference>
<dbReference type="InterPro" id="IPR056639">
    <property type="entry name" value="DUF7737"/>
</dbReference>
<evidence type="ECO:0000313" key="3">
    <source>
        <dbReference type="EMBL" id="RRD91180.1"/>
    </source>
</evidence>
<protein>
    <submittedName>
        <fullName evidence="3">DUF4132 domain-containing protein</fullName>
    </submittedName>
</protein>
<dbReference type="STRING" id="1121352.GCA_000620925_00292"/>